<evidence type="ECO:0000313" key="1">
    <source>
        <dbReference type="EMBL" id="GAA3971573.1"/>
    </source>
</evidence>
<comment type="caution">
    <text evidence="1">The sequence shown here is derived from an EMBL/GenBank/DDBJ whole genome shotgun (WGS) entry which is preliminary data.</text>
</comment>
<proteinExistence type="predicted"/>
<gene>
    <name evidence="1" type="ORF">GCM10022210_21230</name>
</gene>
<dbReference type="Proteomes" id="UP001500742">
    <property type="component" value="Unassembled WGS sequence"/>
</dbReference>
<name>A0ABP7PUM0_9SPHI</name>
<sequence>MSYLTNFGINYQSLTDLPNAELIALVNKMTCEDLIEWLSWNDPNGIYNDEQSLKELGNIMSLEEGKEILLRQVEENRVVA</sequence>
<accession>A0ABP7PUM0</accession>
<dbReference type="EMBL" id="BAAAZC010000015">
    <property type="protein sequence ID" value="GAA3971573.1"/>
    <property type="molecule type" value="Genomic_DNA"/>
</dbReference>
<reference evidence="2" key="1">
    <citation type="journal article" date="2019" name="Int. J. Syst. Evol. Microbiol.">
        <title>The Global Catalogue of Microorganisms (GCM) 10K type strain sequencing project: providing services to taxonomists for standard genome sequencing and annotation.</title>
        <authorList>
            <consortium name="The Broad Institute Genomics Platform"/>
            <consortium name="The Broad Institute Genome Sequencing Center for Infectious Disease"/>
            <person name="Wu L."/>
            <person name="Ma J."/>
        </authorList>
    </citation>
    <scope>NUCLEOTIDE SEQUENCE [LARGE SCALE GENOMIC DNA]</scope>
    <source>
        <strain evidence="2">JCM 16601</strain>
    </source>
</reference>
<keyword evidence="2" id="KW-1185">Reference proteome</keyword>
<protein>
    <submittedName>
        <fullName evidence="1">Uncharacterized protein</fullName>
    </submittedName>
</protein>
<organism evidence="1 2">
    <name type="scientific">Mucilaginibacter dorajii</name>
    <dbReference type="NCBI Taxonomy" id="692994"/>
    <lineage>
        <taxon>Bacteria</taxon>
        <taxon>Pseudomonadati</taxon>
        <taxon>Bacteroidota</taxon>
        <taxon>Sphingobacteriia</taxon>
        <taxon>Sphingobacteriales</taxon>
        <taxon>Sphingobacteriaceae</taxon>
        <taxon>Mucilaginibacter</taxon>
    </lineage>
</organism>
<evidence type="ECO:0000313" key="2">
    <source>
        <dbReference type="Proteomes" id="UP001500742"/>
    </source>
</evidence>
<dbReference type="RefSeq" id="WP_259091645.1">
    <property type="nucleotide sequence ID" value="NZ_BAAAZC010000015.1"/>
</dbReference>